<evidence type="ECO:0000256" key="3">
    <source>
        <dbReference type="ARBA" id="ARBA00022837"/>
    </source>
</evidence>
<dbReference type="PANTHER" id="PTHR24027:SF438">
    <property type="entry name" value="CADHERIN 23"/>
    <property type="match status" value="1"/>
</dbReference>
<dbReference type="PANTHER" id="PTHR24027">
    <property type="entry name" value="CADHERIN-23"/>
    <property type="match status" value="1"/>
</dbReference>
<dbReference type="SMART" id="SM00112">
    <property type="entry name" value="CA"/>
    <property type="match status" value="4"/>
</dbReference>
<name>A0ABQ9J2E0_9CUCU</name>
<dbReference type="EMBL" id="JAPWTJ010001551">
    <property type="protein sequence ID" value="KAJ8970949.1"/>
    <property type="molecule type" value="Genomic_DNA"/>
</dbReference>
<dbReference type="InterPro" id="IPR020894">
    <property type="entry name" value="Cadherin_CS"/>
</dbReference>
<dbReference type="SUPFAM" id="SSF49313">
    <property type="entry name" value="Cadherin-like"/>
    <property type="match status" value="5"/>
</dbReference>
<comment type="caution">
    <text evidence="7">The sequence shown here is derived from an EMBL/GenBank/DDBJ whole genome shotgun (WGS) entry which is preliminary data.</text>
</comment>
<organism evidence="7 8">
    <name type="scientific">Molorchus minor</name>
    <dbReference type="NCBI Taxonomy" id="1323400"/>
    <lineage>
        <taxon>Eukaryota</taxon>
        <taxon>Metazoa</taxon>
        <taxon>Ecdysozoa</taxon>
        <taxon>Arthropoda</taxon>
        <taxon>Hexapoda</taxon>
        <taxon>Insecta</taxon>
        <taxon>Pterygota</taxon>
        <taxon>Neoptera</taxon>
        <taxon>Endopterygota</taxon>
        <taxon>Coleoptera</taxon>
        <taxon>Polyphaga</taxon>
        <taxon>Cucujiformia</taxon>
        <taxon>Chrysomeloidea</taxon>
        <taxon>Cerambycidae</taxon>
        <taxon>Lamiinae</taxon>
        <taxon>Monochamini</taxon>
        <taxon>Molorchus</taxon>
    </lineage>
</organism>
<sequence>ILISDNGTPPLSSLTRVVVKIDDINDNTPEFEQVSYDVQIPASGYDDDRAMFQNDSPDYFEGADGAFDEDSWESHGVHDMDGLVRVLRVLAFDRDVGQNAKLKYHIKSGKGRSKFKIDNSTGIVYAQKGFEPGQEYELNIKVSDGGNISKHSICKVAVHVVAVPSTSKNPPVINTPQPIKLTESDDIGFLVSSIIATDLDNDTLWYDIVGGDDNNVTFTSEEMQAIHNTNCITQLNISVMDINNHRPEFSESLYKVEISEAVPLYTEVLKLKATDKDDNGKLIYSFHSAENIISLRTFLLDSITGVISLAASLDRETLSEHILTVMVKDGGTPAKRNYARVQIIVHDHNDHTPHFSDKILVGKVFESATVGSAVLRVFAVDHDKGENARITYSIISGNVGNVFNIDPDLGIIRTARELDLTTVTEYTLHVRATDHGQPSLSSTVPAHIMLTMADNAPPKFSSKEIAAEIYEDQLLGSYVAHLDVKSTSSLQFEILDGNTESAFIISPSTGVITTQKYLDYETTKFYNLSVIATNMASISATCNVIIHILDKNDNVPEFLQSQYTGIISESAPIKSLVLTNTSEPLVIKAFDADSKETHCSTLT</sequence>
<dbReference type="PROSITE" id="PS50268">
    <property type="entry name" value="CADHERIN_2"/>
    <property type="match status" value="5"/>
</dbReference>
<feature type="domain" description="Cadherin" evidence="6">
    <location>
        <begin position="1"/>
        <end position="31"/>
    </location>
</feature>
<dbReference type="InterPro" id="IPR039808">
    <property type="entry name" value="Cadherin"/>
</dbReference>
<dbReference type="InterPro" id="IPR015919">
    <property type="entry name" value="Cadherin-like_sf"/>
</dbReference>
<dbReference type="Proteomes" id="UP001162164">
    <property type="component" value="Unassembled WGS sequence"/>
</dbReference>
<feature type="non-terminal residue" evidence="7">
    <location>
        <position position="1"/>
    </location>
</feature>
<feature type="domain" description="Cadherin" evidence="6">
    <location>
        <begin position="250"/>
        <end position="355"/>
    </location>
</feature>
<dbReference type="PRINTS" id="PR00205">
    <property type="entry name" value="CADHERIN"/>
</dbReference>
<keyword evidence="2" id="KW-0677">Repeat</keyword>
<feature type="domain" description="Cadherin" evidence="6">
    <location>
        <begin position="461"/>
        <end position="558"/>
    </location>
</feature>
<proteinExistence type="predicted"/>
<dbReference type="PROSITE" id="PS00232">
    <property type="entry name" value="CADHERIN_1"/>
    <property type="match status" value="3"/>
</dbReference>
<feature type="domain" description="Cadherin" evidence="6">
    <location>
        <begin position="86"/>
        <end position="173"/>
    </location>
</feature>
<evidence type="ECO:0000313" key="8">
    <source>
        <dbReference type="Proteomes" id="UP001162164"/>
    </source>
</evidence>
<keyword evidence="3 5" id="KW-0106">Calcium</keyword>
<evidence type="ECO:0000256" key="4">
    <source>
        <dbReference type="ARBA" id="ARBA00023136"/>
    </source>
</evidence>
<protein>
    <recommendedName>
        <fullName evidence="6">Cadherin domain-containing protein</fullName>
    </recommendedName>
</protein>
<gene>
    <name evidence="7" type="ORF">NQ317_014057</name>
</gene>
<dbReference type="Pfam" id="PF00028">
    <property type="entry name" value="Cadherin"/>
    <property type="match status" value="4"/>
</dbReference>
<evidence type="ECO:0000259" key="6">
    <source>
        <dbReference type="PROSITE" id="PS50268"/>
    </source>
</evidence>
<feature type="domain" description="Cadherin" evidence="6">
    <location>
        <begin position="356"/>
        <end position="460"/>
    </location>
</feature>
<dbReference type="InterPro" id="IPR002126">
    <property type="entry name" value="Cadherin-like_dom"/>
</dbReference>
<accession>A0ABQ9J2E0</accession>
<keyword evidence="8" id="KW-1185">Reference proteome</keyword>
<comment type="subcellular location">
    <subcellularLocation>
        <location evidence="1">Membrane</location>
    </subcellularLocation>
</comment>
<evidence type="ECO:0000256" key="5">
    <source>
        <dbReference type="PROSITE-ProRule" id="PRU00043"/>
    </source>
</evidence>
<keyword evidence="4" id="KW-0472">Membrane</keyword>
<dbReference type="Gene3D" id="2.60.40.60">
    <property type="entry name" value="Cadherins"/>
    <property type="match status" value="6"/>
</dbReference>
<evidence type="ECO:0000256" key="1">
    <source>
        <dbReference type="ARBA" id="ARBA00004370"/>
    </source>
</evidence>
<evidence type="ECO:0000256" key="2">
    <source>
        <dbReference type="ARBA" id="ARBA00022737"/>
    </source>
</evidence>
<dbReference type="CDD" id="cd11304">
    <property type="entry name" value="Cadherin_repeat"/>
    <property type="match status" value="5"/>
</dbReference>
<reference evidence="7" key="1">
    <citation type="journal article" date="2023" name="Insect Mol. Biol.">
        <title>Genome sequencing provides insights into the evolution of gene families encoding plant cell wall-degrading enzymes in longhorned beetles.</title>
        <authorList>
            <person name="Shin N.R."/>
            <person name="Okamura Y."/>
            <person name="Kirsch R."/>
            <person name="Pauchet Y."/>
        </authorList>
    </citation>
    <scope>NUCLEOTIDE SEQUENCE</scope>
    <source>
        <strain evidence="7">MMC_N1</strain>
    </source>
</reference>
<evidence type="ECO:0000313" key="7">
    <source>
        <dbReference type="EMBL" id="KAJ8970949.1"/>
    </source>
</evidence>